<sequence length="515" mass="56263">MATMSWVSYHLASQKELSLLSQIAERAVFRARTTFQDARQVMEVMIHADLPPCSGEHIALMRSQTINTPAVEEIGYFENGLLKCTSWGVTTQHVEGLPADFTTPDGLGVVLRVTPDASLGQQTTAVAMGSYNVLITPSYFIDLVIDDEIAIALLNDRGEIISMRNNPDRDLVASLAANEKSGIYASSLAGVAQSDGLSAVVIEPRARLVPRLWQELIVFLPAGALLSLLLLCAVFWLSKRRLSLRAELDLAISKREFMVHYQPIVDLKTGICVGAEALVRWKRPDGSLVRPDLFIPLAEETGQIAPITDLVIDAVIADMSSFLAGDRTLHIAINVCSSDIQSGRIVDLVAEKLDRTDIRKEQIWLEATERGFLDVNSASHTLERARKAGHSIAIDDFGTGYSSLQYLQTLPLDALKIDKSFVDTIGTQAATSSVILHIIELAHALGLFSVAEGVETEEQAAFLKERGVHFAQGWLFSKPLPAVDFMRYHIEIKQSRGAAPEILSAGKHALSANKA</sequence>
<evidence type="ECO:0000256" key="10">
    <source>
        <dbReference type="SAM" id="Phobius"/>
    </source>
</evidence>
<dbReference type="InterPro" id="IPR024744">
    <property type="entry name" value="CSS-motif_dom"/>
</dbReference>
<evidence type="ECO:0000256" key="4">
    <source>
        <dbReference type="ARBA" id="ARBA00022636"/>
    </source>
</evidence>
<dbReference type="Pfam" id="PF00563">
    <property type="entry name" value="EAL"/>
    <property type="match status" value="1"/>
</dbReference>
<evidence type="ECO:0000256" key="9">
    <source>
        <dbReference type="ARBA" id="ARBA00034290"/>
    </source>
</evidence>
<comment type="catalytic activity">
    <reaction evidence="9">
        <text>3',3'-c-di-GMP + H2O = 5'-phosphoguanylyl(3'-&gt;5')guanosine + H(+)</text>
        <dbReference type="Rhea" id="RHEA:24902"/>
        <dbReference type="ChEBI" id="CHEBI:15377"/>
        <dbReference type="ChEBI" id="CHEBI:15378"/>
        <dbReference type="ChEBI" id="CHEBI:58754"/>
        <dbReference type="ChEBI" id="CHEBI:58805"/>
        <dbReference type="EC" id="3.1.4.52"/>
    </reaction>
</comment>
<comment type="caution">
    <text evidence="12">The sequence shown here is derived from an EMBL/GenBank/DDBJ whole genome shotgun (WGS) entry which is preliminary data.</text>
</comment>
<organism evidence="12 13">
    <name type="scientific">Brucella daejeonensis</name>
    <dbReference type="NCBI Taxonomy" id="659015"/>
    <lineage>
        <taxon>Bacteria</taxon>
        <taxon>Pseudomonadati</taxon>
        <taxon>Pseudomonadota</taxon>
        <taxon>Alphaproteobacteria</taxon>
        <taxon>Hyphomicrobiales</taxon>
        <taxon>Brucellaceae</taxon>
        <taxon>Brucella/Ochrobactrum group</taxon>
        <taxon>Brucella</taxon>
    </lineage>
</organism>
<name>A0A7W9EK81_9HYPH</name>
<evidence type="ECO:0000256" key="1">
    <source>
        <dbReference type="ARBA" id="ARBA00004651"/>
    </source>
</evidence>
<feature type="transmembrane region" description="Helical" evidence="10">
    <location>
        <begin position="216"/>
        <end position="237"/>
    </location>
</feature>
<dbReference type="PROSITE" id="PS50883">
    <property type="entry name" value="EAL"/>
    <property type="match status" value="1"/>
</dbReference>
<keyword evidence="7 10" id="KW-1133">Transmembrane helix</keyword>
<accession>A0A7W9EK81</accession>
<evidence type="ECO:0000256" key="2">
    <source>
        <dbReference type="ARBA" id="ARBA00012282"/>
    </source>
</evidence>
<evidence type="ECO:0000313" key="12">
    <source>
        <dbReference type="EMBL" id="MBB5701023.1"/>
    </source>
</evidence>
<protein>
    <recommendedName>
        <fullName evidence="2">cyclic-guanylate-specific phosphodiesterase</fullName>
        <ecNumber evidence="2">3.1.4.52</ecNumber>
    </recommendedName>
</protein>
<dbReference type="Proteomes" id="UP000555546">
    <property type="component" value="Unassembled WGS sequence"/>
</dbReference>
<dbReference type="SMART" id="SM00052">
    <property type="entry name" value="EAL"/>
    <property type="match status" value="1"/>
</dbReference>
<evidence type="ECO:0000256" key="6">
    <source>
        <dbReference type="ARBA" id="ARBA00022801"/>
    </source>
</evidence>
<keyword evidence="3" id="KW-1003">Cell membrane</keyword>
<dbReference type="InterPro" id="IPR050706">
    <property type="entry name" value="Cyclic-di-GMP_PDE-like"/>
</dbReference>
<keyword evidence="5 10" id="KW-0812">Transmembrane</keyword>
<dbReference type="InterPro" id="IPR035919">
    <property type="entry name" value="EAL_sf"/>
</dbReference>
<keyword evidence="8 10" id="KW-0472">Membrane</keyword>
<evidence type="ECO:0000256" key="8">
    <source>
        <dbReference type="ARBA" id="ARBA00023136"/>
    </source>
</evidence>
<comment type="subcellular location">
    <subcellularLocation>
        <location evidence="1">Cell membrane</location>
        <topology evidence="1">Multi-pass membrane protein</topology>
    </subcellularLocation>
</comment>
<dbReference type="Gene3D" id="3.20.20.450">
    <property type="entry name" value="EAL domain"/>
    <property type="match status" value="1"/>
</dbReference>
<dbReference type="CDD" id="cd01948">
    <property type="entry name" value="EAL"/>
    <property type="match status" value="1"/>
</dbReference>
<gene>
    <name evidence="12" type="ORF">FHS76_000872</name>
</gene>
<evidence type="ECO:0000256" key="5">
    <source>
        <dbReference type="ARBA" id="ARBA00022692"/>
    </source>
</evidence>
<feature type="domain" description="EAL" evidence="11">
    <location>
        <begin position="241"/>
        <end position="493"/>
    </location>
</feature>
<reference evidence="12 13" key="1">
    <citation type="submission" date="2020-08" db="EMBL/GenBank/DDBJ databases">
        <title>Genomic Encyclopedia of Type Strains, Phase IV (KMG-IV): sequencing the most valuable type-strain genomes for metagenomic binning, comparative biology and taxonomic classification.</title>
        <authorList>
            <person name="Goeker M."/>
        </authorList>
    </citation>
    <scope>NUCLEOTIDE SEQUENCE [LARGE SCALE GENOMIC DNA]</scope>
    <source>
        <strain evidence="12 13">DSM 26944</strain>
    </source>
</reference>
<dbReference type="RefSeq" id="WP_235992565.1">
    <property type="nucleotide sequence ID" value="NZ_JACIJG010000003.1"/>
</dbReference>
<dbReference type="EC" id="3.1.4.52" evidence="2"/>
<evidence type="ECO:0000256" key="3">
    <source>
        <dbReference type="ARBA" id="ARBA00022475"/>
    </source>
</evidence>
<keyword evidence="6" id="KW-0378">Hydrolase</keyword>
<dbReference type="EMBL" id="JACIJG010000003">
    <property type="protein sequence ID" value="MBB5701023.1"/>
    <property type="molecule type" value="Genomic_DNA"/>
</dbReference>
<keyword evidence="13" id="KW-1185">Reference proteome</keyword>
<keyword evidence="4" id="KW-0973">c-di-GMP</keyword>
<dbReference type="PANTHER" id="PTHR33121:SF79">
    <property type="entry name" value="CYCLIC DI-GMP PHOSPHODIESTERASE PDED-RELATED"/>
    <property type="match status" value="1"/>
</dbReference>
<dbReference type="GO" id="GO:0071111">
    <property type="term" value="F:cyclic-guanylate-specific phosphodiesterase activity"/>
    <property type="evidence" value="ECO:0007669"/>
    <property type="project" value="UniProtKB-EC"/>
</dbReference>
<dbReference type="PANTHER" id="PTHR33121">
    <property type="entry name" value="CYCLIC DI-GMP PHOSPHODIESTERASE PDEF"/>
    <property type="match status" value="1"/>
</dbReference>
<dbReference type="GO" id="GO:0005886">
    <property type="term" value="C:plasma membrane"/>
    <property type="evidence" value="ECO:0007669"/>
    <property type="project" value="UniProtKB-SubCell"/>
</dbReference>
<evidence type="ECO:0000256" key="7">
    <source>
        <dbReference type="ARBA" id="ARBA00022989"/>
    </source>
</evidence>
<evidence type="ECO:0000259" key="11">
    <source>
        <dbReference type="PROSITE" id="PS50883"/>
    </source>
</evidence>
<dbReference type="AlphaFoldDB" id="A0A7W9EK81"/>
<proteinExistence type="predicted"/>
<dbReference type="SUPFAM" id="SSF141868">
    <property type="entry name" value="EAL domain-like"/>
    <property type="match status" value="1"/>
</dbReference>
<evidence type="ECO:0000313" key="13">
    <source>
        <dbReference type="Proteomes" id="UP000555546"/>
    </source>
</evidence>
<dbReference type="Pfam" id="PF12792">
    <property type="entry name" value="CSS-motif"/>
    <property type="match status" value="1"/>
</dbReference>
<dbReference type="InterPro" id="IPR001633">
    <property type="entry name" value="EAL_dom"/>
</dbReference>